<keyword evidence="7" id="KW-0093">Biotin biosynthesis</keyword>
<keyword evidence="8 12" id="KW-0663">Pyridoxal phosphate</keyword>
<feature type="domain" description="Aminotransferase class I/classII large" evidence="13">
    <location>
        <begin position="51"/>
        <end position="396"/>
    </location>
</feature>
<dbReference type="Gene3D" id="3.90.1150.10">
    <property type="entry name" value="Aspartate Aminotransferase, domain 1"/>
    <property type="match status" value="1"/>
</dbReference>
<evidence type="ECO:0000256" key="7">
    <source>
        <dbReference type="ARBA" id="ARBA00022756"/>
    </source>
</evidence>
<dbReference type="GO" id="GO:0008710">
    <property type="term" value="F:8-amino-7-oxononanoate synthase activity"/>
    <property type="evidence" value="ECO:0007669"/>
    <property type="project" value="UniProtKB-EC"/>
</dbReference>
<dbReference type="InterPro" id="IPR001917">
    <property type="entry name" value="Aminotrans_II_pyridoxalP_BS"/>
</dbReference>
<name>A0A7W4J7Z8_9PROT</name>
<comment type="caution">
    <text evidence="14">The sequence shown here is derived from an EMBL/GenBank/DDBJ whole genome shotgun (WGS) entry which is preliminary data.</text>
</comment>
<dbReference type="GO" id="GO:0030170">
    <property type="term" value="F:pyridoxal phosphate binding"/>
    <property type="evidence" value="ECO:0007669"/>
    <property type="project" value="InterPro"/>
</dbReference>
<evidence type="ECO:0000256" key="10">
    <source>
        <dbReference type="ARBA" id="ARBA00033381"/>
    </source>
</evidence>
<evidence type="ECO:0000256" key="11">
    <source>
        <dbReference type="ARBA" id="ARBA00047715"/>
    </source>
</evidence>
<comment type="similarity">
    <text evidence="3">Belongs to the class-II pyridoxal-phosphate-dependent aminotransferase family. BioF subfamily.</text>
</comment>
<dbReference type="AlphaFoldDB" id="A0A7W4J7Z8"/>
<accession>A0A7W4J7Z8</accession>
<dbReference type="InterPro" id="IPR015422">
    <property type="entry name" value="PyrdxlP-dep_Trfase_small"/>
</dbReference>
<dbReference type="InterPro" id="IPR050087">
    <property type="entry name" value="AON_synthase_class-II"/>
</dbReference>
<dbReference type="EC" id="2.3.1.47" evidence="5"/>
<protein>
    <recommendedName>
        <fullName evidence="5">8-amino-7-oxononanoate synthase</fullName>
        <ecNumber evidence="5">2.3.1.47</ecNumber>
    </recommendedName>
    <alternativeName>
        <fullName evidence="9">7-keto-8-amino-pelargonic acid synthase</fullName>
    </alternativeName>
    <alternativeName>
        <fullName evidence="10">8-amino-7-ketopelargonate synthase</fullName>
    </alternativeName>
</protein>
<evidence type="ECO:0000256" key="8">
    <source>
        <dbReference type="ARBA" id="ARBA00022898"/>
    </source>
</evidence>
<evidence type="ECO:0000256" key="9">
    <source>
        <dbReference type="ARBA" id="ARBA00032610"/>
    </source>
</evidence>
<reference evidence="14 15" key="1">
    <citation type="submission" date="2020-04" db="EMBL/GenBank/DDBJ databases">
        <title>Description of novel Gluconacetobacter.</title>
        <authorList>
            <person name="Sombolestani A."/>
        </authorList>
    </citation>
    <scope>NUCLEOTIDE SEQUENCE [LARGE SCALE GENOMIC DNA]</scope>
    <source>
        <strain evidence="14 15">LMG 21312</strain>
    </source>
</reference>
<evidence type="ECO:0000256" key="1">
    <source>
        <dbReference type="ARBA" id="ARBA00001933"/>
    </source>
</evidence>
<sequence>MGSGRKRRFMTRFDPFFQSALDDLSRRQVRRSLSPVGREGPVVVRRDGARLLNFSSNDYLGLSWHPALRRRAAEWTDRFGTGSGASRLVTGTSTQHLSVEDKLARFKGTEAALLLASGWQANAAVLPALFRLSAEQTGAPAVVFTDRLNHASLHHGCMAAGIRQIRFAHNDIDHLQRLLEQRRAEPGLRFIVTESVFSMDGDRADVAALRALAHRHDAFLYLDEAHATGVLGPGGRGLSVAAGGVDLTMGTFSKALGGFGAYIAGSRALCDWLTSTCSGFIYTTALPPGVLGAIDAALDLVPSLDDERRRLAGLGDRVRSAVAALGLSTGASSTQIVPVMVGESGAALALAQALAARGIVGTAIRPPTVPAGGARIRLALSAAHGDDMIDSLLHALGAAVKDLGLGV</sequence>
<dbReference type="Gene3D" id="3.40.640.10">
    <property type="entry name" value="Type I PLP-dependent aspartate aminotransferase-like (Major domain)"/>
    <property type="match status" value="1"/>
</dbReference>
<dbReference type="PANTHER" id="PTHR13693:SF100">
    <property type="entry name" value="8-AMINO-7-OXONONANOATE SYNTHASE"/>
    <property type="match status" value="1"/>
</dbReference>
<comment type="pathway">
    <text evidence="2">Cofactor biosynthesis; biotin biosynthesis.</text>
</comment>
<dbReference type="PROSITE" id="PS00599">
    <property type="entry name" value="AA_TRANSFER_CLASS_2"/>
    <property type="match status" value="1"/>
</dbReference>
<dbReference type="PANTHER" id="PTHR13693">
    <property type="entry name" value="CLASS II AMINOTRANSFERASE/8-AMINO-7-OXONONANOATE SYNTHASE"/>
    <property type="match status" value="1"/>
</dbReference>
<keyword evidence="15" id="KW-1185">Reference proteome</keyword>
<dbReference type="SUPFAM" id="SSF53383">
    <property type="entry name" value="PLP-dependent transferases"/>
    <property type="match status" value="1"/>
</dbReference>
<evidence type="ECO:0000256" key="12">
    <source>
        <dbReference type="RuleBase" id="RU003693"/>
    </source>
</evidence>
<comment type="cofactor">
    <cofactor evidence="1 12">
        <name>pyridoxal 5'-phosphate</name>
        <dbReference type="ChEBI" id="CHEBI:597326"/>
    </cofactor>
</comment>
<dbReference type="Pfam" id="PF00155">
    <property type="entry name" value="Aminotran_1_2"/>
    <property type="match status" value="1"/>
</dbReference>
<dbReference type="GO" id="GO:0009102">
    <property type="term" value="P:biotin biosynthetic process"/>
    <property type="evidence" value="ECO:0007669"/>
    <property type="project" value="UniProtKB-KW"/>
</dbReference>
<keyword evidence="6" id="KW-0808">Transferase</keyword>
<evidence type="ECO:0000313" key="15">
    <source>
        <dbReference type="Proteomes" id="UP000561066"/>
    </source>
</evidence>
<dbReference type="InterPro" id="IPR015421">
    <property type="entry name" value="PyrdxlP-dep_Trfase_major"/>
</dbReference>
<evidence type="ECO:0000256" key="3">
    <source>
        <dbReference type="ARBA" id="ARBA00010008"/>
    </source>
</evidence>
<dbReference type="EMBL" id="JABEQH010000013">
    <property type="protein sequence ID" value="MBB2176388.1"/>
    <property type="molecule type" value="Genomic_DNA"/>
</dbReference>
<dbReference type="Proteomes" id="UP000561066">
    <property type="component" value="Unassembled WGS sequence"/>
</dbReference>
<evidence type="ECO:0000256" key="4">
    <source>
        <dbReference type="ARBA" id="ARBA00011738"/>
    </source>
</evidence>
<gene>
    <name evidence="14" type="ORF">HLH21_10665</name>
</gene>
<comment type="catalytic activity">
    <reaction evidence="11">
        <text>6-carboxyhexanoyl-[ACP] + L-alanine + H(+) = (8S)-8-amino-7-oxononanoate + holo-[ACP] + CO2</text>
        <dbReference type="Rhea" id="RHEA:42288"/>
        <dbReference type="Rhea" id="RHEA-COMP:9685"/>
        <dbReference type="Rhea" id="RHEA-COMP:9955"/>
        <dbReference type="ChEBI" id="CHEBI:15378"/>
        <dbReference type="ChEBI" id="CHEBI:16526"/>
        <dbReference type="ChEBI" id="CHEBI:57972"/>
        <dbReference type="ChEBI" id="CHEBI:64479"/>
        <dbReference type="ChEBI" id="CHEBI:78846"/>
        <dbReference type="ChEBI" id="CHEBI:149468"/>
        <dbReference type="EC" id="2.3.1.47"/>
    </reaction>
</comment>
<evidence type="ECO:0000256" key="5">
    <source>
        <dbReference type="ARBA" id="ARBA00013187"/>
    </source>
</evidence>
<evidence type="ECO:0000256" key="6">
    <source>
        <dbReference type="ARBA" id="ARBA00022679"/>
    </source>
</evidence>
<dbReference type="InterPro" id="IPR015424">
    <property type="entry name" value="PyrdxlP-dep_Trfase"/>
</dbReference>
<comment type="subunit">
    <text evidence="4">Homodimer.</text>
</comment>
<proteinExistence type="inferred from homology"/>
<organism evidence="14 15">
    <name type="scientific">Gluconacetobacter johannae</name>
    <dbReference type="NCBI Taxonomy" id="112140"/>
    <lineage>
        <taxon>Bacteria</taxon>
        <taxon>Pseudomonadati</taxon>
        <taxon>Pseudomonadota</taxon>
        <taxon>Alphaproteobacteria</taxon>
        <taxon>Acetobacterales</taxon>
        <taxon>Acetobacteraceae</taxon>
        <taxon>Gluconacetobacter</taxon>
    </lineage>
</organism>
<evidence type="ECO:0000256" key="2">
    <source>
        <dbReference type="ARBA" id="ARBA00004746"/>
    </source>
</evidence>
<evidence type="ECO:0000313" key="14">
    <source>
        <dbReference type="EMBL" id="MBB2176388.1"/>
    </source>
</evidence>
<evidence type="ECO:0000259" key="13">
    <source>
        <dbReference type="Pfam" id="PF00155"/>
    </source>
</evidence>
<dbReference type="InterPro" id="IPR004839">
    <property type="entry name" value="Aminotransferase_I/II_large"/>
</dbReference>